<dbReference type="AlphaFoldDB" id="A0A1M5QTY4"/>
<protein>
    <recommendedName>
        <fullName evidence="1">AB hydrolase-1 domain-containing protein</fullName>
    </recommendedName>
</protein>
<name>A0A1M5QTY4_9BRAD</name>
<proteinExistence type="predicted"/>
<evidence type="ECO:0000313" key="2">
    <source>
        <dbReference type="EMBL" id="SHH17532.1"/>
    </source>
</evidence>
<dbReference type="InterPro" id="IPR000073">
    <property type="entry name" value="AB_hydrolase_1"/>
</dbReference>
<evidence type="ECO:0000313" key="3">
    <source>
        <dbReference type="Proteomes" id="UP000190675"/>
    </source>
</evidence>
<dbReference type="Pfam" id="PF12697">
    <property type="entry name" value="Abhydrolase_6"/>
    <property type="match status" value="1"/>
</dbReference>
<dbReference type="Gene3D" id="3.40.50.1820">
    <property type="entry name" value="alpha/beta hydrolase"/>
    <property type="match status" value="1"/>
</dbReference>
<dbReference type="Proteomes" id="UP000190675">
    <property type="component" value="Chromosome I"/>
</dbReference>
<sequence>MCLTSGAMAAPAGVATSITSGRSMTISLTLSPCSGRRGAAETRTLVGFSAGAGFVIRFAGGPYGALFDRYVFLSPILPGSVAWRPNAGGWVNIALPRLITIAYLGRAGVHWFDGFPVISYAVSRDPLRDTTASYSYRLSMNFGAGRSYEAYLKNLRRPAAILVGDADEQVVADQLAPLMQRLGVDIPVTIVPGMGHADTIARPEALQAVVRAIGRDP</sequence>
<gene>
    <name evidence="2" type="ORF">SAMN05444169_6152</name>
</gene>
<dbReference type="SUPFAM" id="SSF53474">
    <property type="entry name" value="alpha/beta-Hydrolases"/>
    <property type="match status" value="1"/>
</dbReference>
<dbReference type="InterPro" id="IPR029058">
    <property type="entry name" value="AB_hydrolase_fold"/>
</dbReference>
<organism evidence="2 3">
    <name type="scientific">Bradyrhizobium erythrophlei</name>
    <dbReference type="NCBI Taxonomy" id="1437360"/>
    <lineage>
        <taxon>Bacteria</taxon>
        <taxon>Pseudomonadati</taxon>
        <taxon>Pseudomonadota</taxon>
        <taxon>Alphaproteobacteria</taxon>
        <taxon>Hyphomicrobiales</taxon>
        <taxon>Nitrobacteraceae</taxon>
        <taxon>Bradyrhizobium</taxon>
    </lineage>
</organism>
<evidence type="ECO:0000259" key="1">
    <source>
        <dbReference type="Pfam" id="PF12697"/>
    </source>
</evidence>
<reference evidence="2 3" key="1">
    <citation type="submission" date="2016-11" db="EMBL/GenBank/DDBJ databases">
        <authorList>
            <person name="Jaros S."/>
            <person name="Januszkiewicz K."/>
            <person name="Wedrychowicz H."/>
        </authorList>
    </citation>
    <scope>NUCLEOTIDE SEQUENCE [LARGE SCALE GENOMIC DNA]</scope>
    <source>
        <strain evidence="2 3">GAS242</strain>
    </source>
</reference>
<dbReference type="EMBL" id="LT670818">
    <property type="protein sequence ID" value="SHH17532.1"/>
    <property type="molecule type" value="Genomic_DNA"/>
</dbReference>
<accession>A0A1M5QTY4</accession>
<feature type="domain" description="AB hydrolase-1" evidence="1">
    <location>
        <begin position="43"/>
        <end position="206"/>
    </location>
</feature>